<reference evidence="3" key="2">
    <citation type="submission" date="2019-09" db="UniProtKB">
        <authorList>
            <consortium name="WormBaseParasite"/>
        </authorList>
    </citation>
    <scope>IDENTIFICATION</scope>
</reference>
<dbReference type="Proteomes" id="UP000050761">
    <property type="component" value="Unassembled WGS sequence"/>
</dbReference>
<name>A0A183GQ95_HELPZ</name>
<sequence length="120" mass="13660">MLPLCLTFIDLKKAFEFVETEAVVEALLTQGVPVLYIRVLRELYNGFTTKRHPRKRHLRTRMGRHGVKDGGRHQHYLTLSASQAKQMLAGFDRVCGNVGLQLNLTKTMFMRNARVSDASS</sequence>
<evidence type="ECO:0000313" key="3">
    <source>
        <dbReference type="WBParaSite" id="HPBE_0002486501-mRNA-1"/>
    </source>
</evidence>
<accession>A0A183GQ95</accession>
<dbReference type="AlphaFoldDB" id="A0A183GQ95"/>
<evidence type="ECO:0000313" key="1">
    <source>
        <dbReference type="EMBL" id="VDP47725.1"/>
    </source>
</evidence>
<protein>
    <submittedName>
        <fullName evidence="3">Reverse transcriptase domain-containing protein</fullName>
    </submittedName>
</protein>
<gene>
    <name evidence="1" type="ORF">HPBE_LOCUS24864</name>
</gene>
<accession>A0A3P8EW57</accession>
<keyword evidence="2" id="KW-1185">Reference proteome</keyword>
<reference evidence="1 2" key="1">
    <citation type="submission" date="2018-11" db="EMBL/GenBank/DDBJ databases">
        <authorList>
            <consortium name="Pathogen Informatics"/>
        </authorList>
    </citation>
    <scope>NUCLEOTIDE SEQUENCE [LARGE SCALE GENOMIC DNA]</scope>
</reference>
<evidence type="ECO:0000313" key="2">
    <source>
        <dbReference type="Proteomes" id="UP000050761"/>
    </source>
</evidence>
<dbReference type="WBParaSite" id="HPBE_0002486501-mRNA-1">
    <property type="protein sequence ID" value="HPBE_0002486501-mRNA-1"/>
    <property type="gene ID" value="HPBE_0002486501"/>
</dbReference>
<proteinExistence type="predicted"/>
<dbReference type="EMBL" id="UZAH01036984">
    <property type="protein sequence ID" value="VDP47725.1"/>
    <property type="molecule type" value="Genomic_DNA"/>
</dbReference>
<organism evidence="2 3">
    <name type="scientific">Heligmosomoides polygyrus</name>
    <name type="common">Parasitic roundworm</name>
    <dbReference type="NCBI Taxonomy" id="6339"/>
    <lineage>
        <taxon>Eukaryota</taxon>
        <taxon>Metazoa</taxon>
        <taxon>Ecdysozoa</taxon>
        <taxon>Nematoda</taxon>
        <taxon>Chromadorea</taxon>
        <taxon>Rhabditida</taxon>
        <taxon>Rhabditina</taxon>
        <taxon>Rhabditomorpha</taxon>
        <taxon>Strongyloidea</taxon>
        <taxon>Heligmosomidae</taxon>
        <taxon>Heligmosomoides</taxon>
    </lineage>
</organism>
<dbReference type="OrthoDB" id="410104at2759"/>